<dbReference type="Proteomes" id="UP001165063">
    <property type="component" value="Unassembled WGS sequence"/>
</dbReference>
<dbReference type="EMBL" id="BSXU01000050">
    <property type="protein sequence ID" value="GMG19037.1"/>
    <property type="molecule type" value="Genomic_DNA"/>
</dbReference>
<sequence length="76" mass="9408">MVHQRWWTDELSKLRDELRKTDLRGTNIWTLKKTFFRKVRSSKQESYKKVIEECTDQAVMWKYYEEMSETGKSKRK</sequence>
<name>A0A9W6YQZ6_AMBMO</name>
<proteinExistence type="predicted"/>
<dbReference type="AlphaFoldDB" id="A0A9W6YQZ6"/>
<accession>A0A9W6YQZ6</accession>
<comment type="caution">
    <text evidence="1">The sequence shown here is derived from an EMBL/GenBank/DDBJ whole genome shotgun (WGS) entry which is preliminary data.</text>
</comment>
<evidence type="ECO:0000313" key="2">
    <source>
        <dbReference type="Proteomes" id="UP001165063"/>
    </source>
</evidence>
<organism evidence="1 2">
    <name type="scientific">Ambrosiozyma monospora</name>
    <name type="common">Yeast</name>
    <name type="synonym">Endomycopsis monosporus</name>
    <dbReference type="NCBI Taxonomy" id="43982"/>
    <lineage>
        <taxon>Eukaryota</taxon>
        <taxon>Fungi</taxon>
        <taxon>Dikarya</taxon>
        <taxon>Ascomycota</taxon>
        <taxon>Saccharomycotina</taxon>
        <taxon>Pichiomycetes</taxon>
        <taxon>Pichiales</taxon>
        <taxon>Pichiaceae</taxon>
        <taxon>Ambrosiozyma</taxon>
    </lineage>
</organism>
<keyword evidence="2" id="KW-1185">Reference proteome</keyword>
<reference evidence="1" key="1">
    <citation type="submission" date="2023-04" db="EMBL/GenBank/DDBJ databases">
        <title>Ambrosiozyma monospora NBRC 1965.</title>
        <authorList>
            <person name="Ichikawa N."/>
            <person name="Sato H."/>
            <person name="Tonouchi N."/>
        </authorList>
    </citation>
    <scope>NUCLEOTIDE SEQUENCE</scope>
    <source>
        <strain evidence="1">NBRC 1965</strain>
    </source>
</reference>
<gene>
    <name evidence="1" type="ORF">Amon01_000016100</name>
</gene>
<evidence type="ECO:0000313" key="1">
    <source>
        <dbReference type="EMBL" id="GMG19037.1"/>
    </source>
</evidence>
<protein>
    <submittedName>
        <fullName evidence="1">Unnamed protein product</fullName>
    </submittedName>
</protein>